<evidence type="ECO:0000256" key="4">
    <source>
        <dbReference type="ARBA" id="ARBA00022989"/>
    </source>
</evidence>
<comment type="caution">
    <text evidence="7">The sequence shown here is derived from an EMBL/GenBank/DDBJ whole genome shotgun (WGS) entry which is preliminary data.</text>
</comment>
<evidence type="ECO:0000256" key="3">
    <source>
        <dbReference type="ARBA" id="ARBA00022692"/>
    </source>
</evidence>
<sequence length="476" mass="55629">MKNNSQFHTHNSKLFRQILFSYLPRIVSFSVGPILIALLTKNLSVEEFGIFTIFRDTCFLMIFIFGFGLNRYIANFVPGKKINEQYSIYKTIFSIEFLIFTSISLLIVIPFRRFFLSLLKIQGYSFEFMIFVCAFIVYIIYLEGINFLGYLKRLEIKSVFAFSEKVLYFLMILFLSFYGMNLRNISFVFLILHIVLLIFLIFFIDIKRVLNAAFQKNIIVKAFSFGLPLLATDIGWRVMRNVDRYILSANSLDKEVGIYAFGFKYVEIAYLVGSPVIWTIYPYLVESFNLNKFKDAANYLSRQVQISFYLVCGALSGLIVFRNEFVPLLSKKEYLAYPFVFSYMAICVITMTTIYIFQQIVILMGEGKRLGVYYLICTCLNILLNIILIPIYGIYGALIATVISMFLLSVLIILRTKKKFELSFYKNSIFYFLLSLLVILSLYDVDSFFYRVVGYLPYVVIYIIIFFRKILKILKN</sequence>
<dbReference type="Proteomes" id="UP000234857">
    <property type="component" value="Unassembled WGS sequence"/>
</dbReference>
<dbReference type="InterPro" id="IPR002797">
    <property type="entry name" value="Polysacc_synth"/>
</dbReference>
<feature type="transmembrane region" description="Helical" evidence="6">
    <location>
        <begin position="335"/>
        <end position="358"/>
    </location>
</feature>
<name>A0A2N5Z9T7_MUIH1</name>
<proteinExistence type="predicted"/>
<dbReference type="InterPro" id="IPR050833">
    <property type="entry name" value="Poly_Biosynth_Transport"/>
</dbReference>
<evidence type="ECO:0000256" key="2">
    <source>
        <dbReference type="ARBA" id="ARBA00022475"/>
    </source>
</evidence>
<protein>
    <submittedName>
        <fullName evidence="7">Uncharacterized protein</fullName>
    </submittedName>
</protein>
<evidence type="ECO:0000256" key="1">
    <source>
        <dbReference type="ARBA" id="ARBA00004651"/>
    </source>
</evidence>
<feature type="transmembrane region" description="Helical" evidence="6">
    <location>
        <begin position="306"/>
        <end position="323"/>
    </location>
</feature>
<evidence type="ECO:0000256" key="5">
    <source>
        <dbReference type="ARBA" id="ARBA00023136"/>
    </source>
</evidence>
<feature type="transmembrane region" description="Helical" evidence="6">
    <location>
        <begin position="258"/>
        <end position="285"/>
    </location>
</feature>
<feature type="transmembrane region" description="Helical" evidence="6">
    <location>
        <begin position="52"/>
        <end position="74"/>
    </location>
</feature>
<feature type="transmembrane region" description="Helical" evidence="6">
    <location>
        <begin position="370"/>
        <end position="388"/>
    </location>
</feature>
<dbReference type="Pfam" id="PF01943">
    <property type="entry name" value="Polysacc_synt"/>
    <property type="match status" value="1"/>
</dbReference>
<comment type="subcellular location">
    <subcellularLocation>
        <location evidence="1">Cell membrane</location>
        <topology evidence="1">Multi-pass membrane protein</topology>
    </subcellularLocation>
</comment>
<gene>
    <name evidence="7" type="ORF">C0601_12980</name>
</gene>
<keyword evidence="4 6" id="KW-1133">Transmembrane helix</keyword>
<keyword evidence="5 6" id="KW-0472">Membrane</keyword>
<feature type="transmembrane region" description="Helical" evidence="6">
    <location>
        <begin position="158"/>
        <end position="179"/>
    </location>
</feature>
<feature type="transmembrane region" description="Helical" evidence="6">
    <location>
        <begin position="424"/>
        <end position="442"/>
    </location>
</feature>
<feature type="transmembrane region" description="Helical" evidence="6">
    <location>
        <begin position="128"/>
        <end position="151"/>
    </location>
</feature>
<dbReference type="AlphaFoldDB" id="A0A2N5Z9T7"/>
<dbReference type="GO" id="GO:0005886">
    <property type="term" value="C:plasma membrane"/>
    <property type="evidence" value="ECO:0007669"/>
    <property type="project" value="UniProtKB-SubCell"/>
</dbReference>
<organism evidence="7 8">
    <name type="scientific">Muiribacterium halophilum</name>
    <dbReference type="NCBI Taxonomy" id="2053465"/>
    <lineage>
        <taxon>Bacteria</taxon>
        <taxon>Candidatus Muiribacteriota</taxon>
        <taxon>Candidatus Muiribacteriia</taxon>
        <taxon>Candidatus Muiribacteriales</taxon>
        <taxon>Candidatus Muiribacteriaceae</taxon>
        <taxon>Candidatus Muiribacterium</taxon>
    </lineage>
</organism>
<dbReference type="PANTHER" id="PTHR30250:SF11">
    <property type="entry name" value="O-ANTIGEN TRANSPORTER-RELATED"/>
    <property type="match status" value="1"/>
</dbReference>
<feature type="transmembrane region" description="Helical" evidence="6">
    <location>
        <begin position="20"/>
        <end position="40"/>
    </location>
</feature>
<feature type="transmembrane region" description="Helical" evidence="6">
    <location>
        <begin position="218"/>
        <end position="238"/>
    </location>
</feature>
<evidence type="ECO:0000313" key="7">
    <source>
        <dbReference type="EMBL" id="PLX15441.1"/>
    </source>
</evidence>
<dbReference type="EMBL" id="PKTG01000139">
    <property type="protein sequence ID" value="PLX15441.1"/>
    <property type="molecule type" value="Genomic_DNA"/>
</dbReference>
<evidence type="ECO:0000313" key="8">
    <source>
        <dbReference type="Proteomes" id="UP000234857"/>
    </source>
</evidence>
<reference evidence="7 8" key="1">
    <citation type="submission" date="2017-11" db="EMBL/GenBank/DDBJ databases">
        <title>Genome-resolved metagenomics identifies genetic mobility, metabolic interactions, and unexpected diversity in perchlorate-reducing communities.</title>
        <authorList>
            <person name="Barnum T.P."/>
            <person name="Figueroa I.A."/>
            <person name="Carlstrom C.I."/>
            <person name="Lucas L.N."/>
            <person name="Engelbrektson A.L."/>
            <person name="Coates J.D."/>
        </authorList>
    </citation>
    <scope>NUCLEOTIDE SEQUENCE [LARGE SCALE GENOMIC DNA]</scope>
    <source>
        <strain evidence="7">BM706</strain>
    </source>
</reference>
<feature type="transmembrane region" description="Helical" evidence="6">
    <location>
        <begin position="448"/>
        <end position="467"/>
    </location>
</feature>
<feature type="transmembrane region" description="Helical" evidence="6">
    <location>
        <begin position="394"/>
        <end position="412"/>
    </location>
</feature>
<accession>A0A2N5Z9T7</accession>
<feature type="transmembrane region" description="Helical" evidence="6">
    <location>
        <begin position="86"/>
        <end position="108"/>
    </location>
</feature>
<dbReference type="PANTHER" id="PTHR30250">
    <property type="entry name" value="PST FAMILY PREDICTED COLANIC ACID TRANSPORTER"/>
    <property type="match status" value="1"/>
</dbReference>
<feature type="transmembrane region" description="Helical" evidence="6">
    <location>
        <begin position="185"/>
        <end position="206"/>
    </location>
</feature>
<keyword evidence="3 6" id="KW-0812">Transmembrane</keyword>
<keyword evidence="2" id="KW-1003">Cell membrane</keyword>
<evidence type="ECO:0000256" key="6">
    <source>
        <dbReference type="SAM" id="Phobius"/>
    </source>
</evidence>